<dbReference type="InterPro" id="IPR052352">
    <property type="entry name" value="Sugar_Degrad_Dehydratases"/>
</dbReference>
<evidence type="ECO:0000313" key="6">
    <source>
        <dbReference type="Proteomes" id="UP000226525"/>
    </source>
</evidence>
<sequence length="64" mass="6960">MEVEPDDILVLHNAGPRSPSGMPQAGYLAIRKKLAKVGVKDMICISDARISETVFSIIKLHVIS</sequence>
<accession>A0A2D6YLY6</accession>
<dbReference type="InterPro" id="IPR042096">
    <property type="entry name" value="Dihydro-acid_dehy_C"/>
</dbReference>
<keyword evidence="2" id="KW-0408">Iron</keyword>
<proteinExistence type="predicted"/>
<dbReference type="Proteomes" id="UP000226525">
    <property type="component" value="Unassembled WGS sequence"/>
</dbReference>
<evidence type="ECO:0000259" key="4">
    <source>
        <dbReference type="Pfam" id="PF24877"/>
    </source>
</evidence>
<dbReference type="Pfam" id="PF24877">
    <property type="entry name" value="ILV_EDD_C"/>
    <property type="match status" value="1"/>
</dbReference>
<dbReference type="PANTHER" id="PTHR43183">
    <property type="entry name" value="HYPOTHETICAL DIHYDROXYACID DEHYDRATASE (EUROFUNG)-RELATED"/>
    <property type="match status" value="1"/>
</dbReference>
<dbReference type="GO" id="GO:0046872">
    <property type="term" value="F:metal ion binding"/>
    <property type="evidence" value="ECO:0007669"/>
    <property type="project" value="UniProtKB-KW"/>
</dbReference>
<dbReference type="InterPro" id="IPR056740">
    <property type="entry name" value="ILV_EDD_C"/>
</dbReference>
<name>A0A2D6YLY6_9DELT</name>
<dbReference type="Gene3D" id="3.50.30.80">
    <property type="entry name" value="IlvD/EDD C-terminal domain-like"/>
    <property type="match status" value="1"/>
</dbReference>
<gene>
    <name evidence="5" type="ORF">CMN54_12345</name>
</gene>
<feature type="domain" description="Dihydroxy-acid/6-phosphogluconate dehydratase C-terminal" evidence="4">
    <location>
        <begin position="2"/>
        <end position="62"/>
    </location>
</feature>
<reference evidence="6" key="1">
    <citation type="submission" date="2017-09" db="EMBL/GenBank/DDBJ databases">
        <title>The Reconstruction of 2,631 Draft Metagenome-Assembled Genomes from the Global Oceans.</title>
        <authorList>
            <person name="Tully B.J."/>
            <person name="Graham E.D."/>
            <person name="Heidelberg J.F."/>
        </authorList>
    </citation>
    <scope>NUCLEOTIDE SEQUENCE [LARGE SCALE GENOMIC DNA]</scope>
</reference>
<comment type="caution">
    <text evidence="5">The sequence shown here is derived from an EMBL/GenBank/DDBJ whole genome shotgun (WGS) entry which is preliminary data.</text>
</comment>
<keyword evidence="1" id="KW-0479">Metal-binding</keyword>
<dbReference type="PANTHER" id="PTHR43183:SF1">
    <property type="entry name" value="HYPOTHETICAL DIHYDROXY-ACID DEHYDRATASE (EUROFUNG)-RELATED"/>
    <property type="match status" value="1"/>
</dbReference>
<evidence type="ECO:0000256" key="2">
    <source>
        <dbReference type="ARBA" id="ARBA00023004"/>
    </source>
</evidence>
<dbReference type="SUPFAM" id="SSF52016">
    <property type="entry name" value="LeuD/IlvD-like"/>
    <property type="match status" value="1"/>
</dbReference>
<evidence type="ECO:0000313" key="5">
    <source>
        <dbReference type="EMBL" id="MAH64207.1"/>
    </source>
</evidence>
<protein>
    <recommendedName>
        <fullName evidence="4">Dihydroxy-acid/6-phosphogluconate dehydratase C-terminal domain-containing protein</fullName>
    </recommendedName>
</protein>
<evidence type="ECO:0000256" key="1">
    <source>
        <dbReference type="ARBA" id="ARBA00022723"/>
    </source>
</evidence>
<dbReference type="GO" id="GO:0051536">
    <property type="term" value="F:iron-sulfur cluster binding"/>
    <property type="evidence" value="ECO:0007669"/>
    <property type="project" value="UniProtKB-KW"/>
</dbReference>
<dbReference type="EMBL" id="NZEX01000143">
    <property type="protein sequence ID" value="MAH64207.1"/>
    <property type="molecule type" value="Genomic_DNA"/>
</dbReference>
<organism evidence="5 6">
    <name type="scientific">SAR324 cluster bacterium</name>
    <dbReference type="NCBI Taxonomy" id="2024889"/>
    <lineage>
        <taxon>Bacteria</taxon>
        <taxon>Deltaproteobacteria</taxon>
        <taxon>SAR324 cluster</taxon>
    </lineage>
</organism>
<keyword evidence="3" id="KW-0411">Iron-sulfur</keyword>
<dbReference type="AlphaFoldDB" id="A0A2D6YLY6"/>
<evidence type="ECO:0000256" key="3">
    <source>
        <dbReference type="ARBA" id="ARBA00023014"/>
    </source>
</evidence>